<evidence type="ECO:0000313" key="2">
    <source>
        <dbReference type="Proteomes" id="UP001652397"/>
    </source>
</evidence>
<reference evidence="1 2" key="1">
    <citation type="journal article" date="2021" name="ISME Commun">
        <title>Automated analysis of genomic sequences facilitates high-throughput and comprehensive description of bacteria.</title>
        <authorList>
            <person name="Hitch T.C.A."/>
        </authorList>
    </citation>
    <scope>NUCLEOTIDE SEQUENCE [LARGE SCALE GENOMIC DNA]</scope>
    <source>
        <strain evidence="1 2">Sanger_34</strain>
    </source>
</reference>
<proteinExistence type="predicted"/>
<name>A0ABT2U612_9FIRM</name>
<gene>
    <name evidence="1" type="ORF">OCV66_13325</name>
</gene>
<dbReference type="EMBL" id="JAOQJE010000015">
    <property type="protein sequence ID" value="MCU6790065.1"/>
    <property type="molecule type" value="Genomic_DNA"/>
</dbReference>
<evidence type="ECO:0000313" key="1">
    <source>
        <dbReference type="EMBL" id="MCU6790065.1"/>
    </source>
</evidence>
<accession>A0ABT2U612</accession>
<sequence length="203" mass="22237">MRLNGVYNAGTVQGEPVAMLSASAALNYSCYLDETGTATDAQARTARELKKRKTVHELNGDDDVWIRDTGYYNSGYPLISTIDYSVYVQYVPMTTPDRPIGAAEFSQTEYAVDISMFMQIDTEVELTQADIEWYSSDETVAPLVPEQQSFLELTEEEQAALGYRYLAGVKIACGNAGSSVVPCAIDNIGDRLPPCRRAGNAGF</sequence>
<keyword evidence="2" id="KW-1185">Reference proteome</keyword>
<comment type="caution">
    <text evidence="1">The sequence shown here is derived from an EMBL/GenBank/DDBJ whole genome shotgun (WGS) entry which is preliminary data.</text>
</comment>
<organism evidence="1 2">
    <name type="scientific">Agathobaculum ammoniilyticum</name>
    <dbReference type="NCBI Taxonomy" id="2981778"/>
    <lineage>
        <taxon>Bacteria</taxon>
        <taxon>Bacillati</taxon>
        <taxon>Bacillota</taxon>
        <taxon>Clostridia</taxon>
        <taxon>Eubacteriales</taxon>
        <taxon>Butyricicoccaceae</taxon>
        <taxon>Agathobaculum</taxon>
    </lineage>
</organism>
<dbReference type="Proteomes" id="UP001652397">
    <property type="component" value="Unassembled WGS sequence"/>
</dbReference>
<protein>
    <submittedName>
        <fullName evidence="1">Uncharacterized protein</fullName>
    </submittedName>
</protein>